<proteinExistence type="predicted"/>
<name>A0A0V0ZCA1_9BILA</name>
<protein>
    <submittedName>
        <fullName evidence="1">Uncharacterized protein</fullName>
    </submittedName>
</protein>
<evidence type="ECO:0000313" key="2">
    <source>
        <dbReference type="Proteomes" id="UP000054783"/>
    </source>
</evidence>
<accession>A0A0V0ZCA1</accession>
<evidence type="ECO:0000313" key="1">
    <source>
        <dbReference type="EMBL" id="KRY10215.1"/>
    </source>
</evidence>
<dbReference type="AlphaFoldDB" id="A0A0V0ZCA1"/>
<dbReference type="EMBL" id="JYDQ01000239">
    <property type="protein sequence ID" value="KRY10215.1"/>
    <property type="molecule type" value="Genomic_DNA"/>
</dbReference>
<reference evidence="1 2" key="1">
    <citation type="submission" date="2015-01" db="EMBL/GenBank/DDBJ databases">
        <title>Evolution of Trichinella species and genotypes.</title>
        <authorList>
            <person name="Korhonen P.K."/>
            <person name="Edoardo P."/>
            <person name="Giuseppe L.R."/>
            <person name="Gasser R.B."/>
        </authorList>
    </citation>
    <scope>NUCLEOTIDE SEQUENCE [LARGE SCALE GENOMIC DNA]</scope>
    <source>
        <strain evidence="1">ISS2496</strain>
    </source>
</reference>
<sequence>MPFDETAKETTPTCECAWTVIAVGADFVDVLCAAQRLSVDAARGSVVSIPTSKRGRHAGSLGLMCVCKPADEAEIPLQ</sequence>
<keyword evidence="2" id="KW-1185">Reference proteome</keyword>
<comment type="caution">
    <text evidence="1">The sequence shown here is derived from an EMBL/GenBank/DDBJ whole genome shotgun (WGS) entry which is preliminary data.</text>
</comment>
<gene>
    <name evidence="1" type="ORF">T12_9629</name>
</gene>
<organism evidence="1 2">
    <name type="scientific">Trichinella patagoniensis</name>
    <dbReference type="NCBI Taxonomy" id="990121"/>
    <lineage>
        <taxon>Eukaryota</taxon>
        <taxon>Metazoa</taxon>
        <taxon>Ecdysozoa</taxon>
        <taxon>Nematoda</taxon>
        <taxon>Enoplea</taxon>
        <taxon>Dorylaimia</taxon>
        <taxon>Trichinellida</taxon>
        <taxon>Trichinellidae</taxon>
        <taxon>Trichinella</taxon>
    </lineage>
</organism>
<dbReference type="Proteomes" id="UP000054783">
    <property type="component" value="Unassembled WGS sequence"/>
</dbReference>